<dbReference type="Proteomes" id="UP000321049">
    <property type="component" value="Unassembled WGS sequence"/>
</dbReference>
<keyword evidence="2" id="KW-1185">Reference proteome</keyword>
<comment type="caution">
    <text evidence="1">The sequence shown here is derived from an EMBL/GenBank/DDBJ whole genome shotgun (WGS) entry which is preliminary data.</text>
</comment>
<gene>
    <name evidence="1" type="ORF">CTE05_32950</name>
</gene>
<proteinExistence type="predicted"/>
<protein>
    <submittedName>
        <fullName evidence="1">Uncharacterized protein</fullName>
    </submittedName>
</protein>
<accession>A0A511JP22</accession>
<name>A0A511JP22_9CELL</name>
<dbReference type="AlphaFoldDB" id="A0A511JP22"/>
<organism evidence="1 2">
    <name type="scientific">Cellulomonas terrae</name>
    <dbReference type="NCBI Taxonomy" id="311234"/>
    <lineage>
        <taxon>Bacteria</taxon>
        <taxon>Bacillati</taxon>
        <taxon>Actinomycetota</taxon>
        <taxon>Actinomycetes</taxon>
        <taxon>Micrococcales</taxon>
        <taxon>Cellulomonadaceae</taxon>
        <taxon>Cellulomonas</taxon>
    </lineage>
</organism>
<sequence length="86" mass="8591">MALMIALATPSVVELPPTAPGAEGPGTWRGTALPAAKAETEAAGAPTDVDVELLTLEPTDDGDATDAVAAIPVMPMAPTRADAVIR</sequence>
<evidence type="ECO:0000313" key="1">
    <source>
        <dbReference type="EMBL" id="GEL99748.1"/>
    </source>
</evidence>
<evidence type="ECO:0000313" key="2">
    <source>
        <dbReference type="Proteomes" id="UP000321049"/>
    </source>
</evidence>
<reference evidence="1 2" key="1">
    <citation type="submission" date="2019-07" db="EMBL/GenBank/DDBJ databases">
        <title>Whole genome shotgun sequence of Cellulomonas terrae NBRC 100819.</title>
        <authorList>
            <person name="Hosoyama A."/>
            <person name="Uohara A."/>
            <person name="Ohji S."/>
            <person name="Ichikawa N."/>
        </authorList>
    </citation>
    <scope>NUCLEOTIDE SEQUENCE [LARGE SCALE GENOMIC DNA]</scope>
    <source>
        <strain evidence="1 2">NBRC 100819</strain>
    </source>
</reference>
<dbReference type="EMBL" id="BJWH01000021">
    <property type="protein sequence ID" value="GEL99748.1"/>
    <property type="molecule type" value="Genomic_DNA"/>
</dbReference>